<protein>
    <submittedName>
        <fullName evidence="1">Uncharacterized protein</fullName>
    </submittedName>
</protein>
<dbReference type="PATRIC" id="fig|1299331.3.peg.345"/>
<sequence length="37" mass="4010">MRRLRARGLSEAYRCRSFPGGFCVFAGALVCPPCGGF</sequence>
<dbReference type="EMBL" id="JAOG01000001">
    <property type="protein sequence ID" value="EUA57230.1"/>
    <property type="molecule type" value="Genomic_DNA"/>
</dbReference>
<gene>
    <name evidence="1" type="ORF">I550_0350</name>
</gene>
<reference evidence="1 2" key="1">
    <citation type="submission" date="2013-12" db="EMBL/GenBank/DDBJ databases">
        <authorList>
            <person name="Zelazny A."/>
            <person name="Olivier K."/>
            <person name="Holland S."/>
            <person name="Lenaerts A."/>
            <person name="Ordway D."/>
            <person name="DeGroote M.A."/>
            <person name="Parker T."/>
            <person name="Sizemore C."/>
            <person name="Tallon L.J."/>
            <person name="Sadzewicz L.K."/>
            <person name="Sengamalay N."/>
            <person name="Fraser C.M."/>
            <person name="Hine E."/>
            <person name="Shefchek K.A."/>
            <person name="Das S.P."/>
            <person name="Tettelin H."/>
        </authorList>
    </citation>
    <scope>NUCLEOTIDE SEQUENCE [LARGE SCALE GENOMIC DNA]</scope>
    <source>
        <strain evidence="1 2">1956</strain>
    </source>
</reference>
<evidence type="ECO:0000313" key="1">
    <source>
        <dbReference type="EMBL" id="EUA57230.1"/>
    </source>
</evidence>
<dbReference type="Proteomes" id="UP000020825">
    <property type="component" value="Unassembled WGS sequence"/>
</dbReference>
<name>X8CPN0_MYCIT</name>
<evidence type="ECO:0000313" key="2">
    <source>
        <dbReference type="Proteomes" id="UP000020825"/>
    </source>
</evidence>
<organism evidence="1 2">
    <name type="scientific">Mycobacterium intracellulare 1956</name>
    <dbReference type="NCBI Taxonomy" id="1299331"/>
    <lineage>
        <taxon>Bacteria</taxon>
        <taxon>Bacillati</taxon>
        <taxon>Actinomycetota</taxon>
        <taxon>Actinomycetes</taxon>
        <taxon>Mycobacteriales</taxon>
        <taxon>Mycobacteriaceae</taxon>
        <taxon>Mycobacterium</taxon>
        <taxon>Mycobacterium avium complex (MAC)</taxon>
    </lineage>
</organism>
<proteinExistence type="predicted"/>
<accession>X8CPN0</accession>
<comment type="caution">
    <text evidence="1">The sequence shown here is derived from an EMBL/GenBank/DDBJ whole genome shotgun (WGS) entry which is preliminary data.</text>
</comment>
<dbReference type="AlphaFoldDB" id="X8CPN0"/>